<dbReference type="SUPFAM" id="SSF47413">
    <property type="entry name" value="lambda repressor-like DNA-binding domains"/>
    <property type="match status" value="1"/>
</dbReference>
<dbReference type="InterPro" id="IPR001387">
    <property type="entry name" value="Cro/C1-type_HTH"/>
</dbReference>
<protein>
    <submittedName>
        <fullName evidence="2">Putative DNA binding, helix-turn-helix domain containing protein</fullName>
    </submittedName>
</protein>
<accession>A0A6H1Z8D9</accession>
<evidence type="ECO:0000313" key="3">
    <source>
        <dbReference type="EMBL" id="QJA67874.1"/>
    </source>
</evidence>
<evidence type="ECO:0000313" key="4">
    <source>
        <dbReference type="EMBL" id="QJH93594.1"/>
    </source>
</evidence>
<organism evidence="2">
    <name type="scientific">viral metagenome</name>
    <dbReference type="NCBI Taxonomy" id="1070528"/>
    <lineage>
        <taxon>unclassified sequences</taxon>
        <taxon>metagenomes</taxon>
        <taxon>organismal metagenomes</taxon>
    </lineage>
</organism>
<dbReference type="GO" id="GO:0003677">
    <property type="term" value="F:DNA binding"/>
    <property type="evidence" value="ECO:0007669"/>
    <property type="project" value="InterPro"/>
</dbReference>
<dbReference type="EMBL" id="MT145187">
    <property type="protein sequence ID" value="QJI04524.1"/>
    <property type="molecule type" value="Genomic_DNA"/>
</dbReference>
<evidence type="ECO:0000313" key="2">
    <source>
        <dbReference type="EMBL" id="QJA44153.1"/>
    </source>
</evidence>
<name>A0A6H1Z8D9_9ZZZZ</name>
<dbReference type="EMBL" id="MT144589">
    <property type="protein sequence ID" value="QJH93594.1"/>
    <property type="molecule type" value="Genomic_DNA"/>
</dbReference>
<dbReference type="InterPro" id="IPR010982">
    <property type="entry name" value="Lambda_DNA-bd_dom_sf"/>
</dbReference>
<dbReference type="SMART" id="SM00530">
    <property type="entry name" value="HTH_XRE"/>
    <property type="match status" value="1"/>
</dbReference>
<sequence length="76" mass="8792">MGRGKLTPEQVKTIRERLGMTQQELATACDMTLSSVSRWERGIGVPSRVATRTIKEVLRRHYLDFDKLWDDEKNEG</sequence>
<dbReference type="EMBL" id="MT141577">
    <property type="protein sequence ID" value="QJA67874.1"/>
    <property type="molecule type" value="Genomic_DNA"/>
</dbReference>
<gene>
    <name evidence="5" type="ORF">MM415A00093_0017</name>
    <name evidence="3" type="ORF">MM415B00143_0025</name>
    <name evidence="2" type="ORF">TM448A00087_0086</name>
    <name evidence="4" type="ORF">TM448B00099_0070</name>
</gene>
<reference evidence="2" key="1">
    <citation type="submission" date="2020-03" db="EMBL/GenBank/DDBJ databases">
        <title>The deep terrestrial virosphere.</title>
        <authorList>
            <person name="Holmfeldt K."/>
            <person name="Nilsson E."/>
            <person name="Simone D."/>
            <person name="Lopez-Fernandez M."/>
            <person name="Wu X."/>
            <person name="de Brujin I."/>
            <person name="Lundin D."/>
            <person name="Andersson A."/>
            <person name="Bertilsson S."/>
            <person name="Dopson M."/>
        </authorList>
    </citation>
    <scope>NUCLEOTIDE SEQUENCE</scope>
    <source>
        <strain evidence="5">MM415A00093</strain>
        <strain evidence="3">MM415B00143</strain>
        <strain evidence="2">TM448A00087</strain>
        <strain evidence="4">TM448B00099</strain>
    </source>
</reference>
<dbReference type="EMBL" id="MT143973">
    <property type="protein sequence ID" value="QJA44153.1"/>
    <property type="molecule type" value="Genomic_DNA"/>
</dbReference>
<dbReference type="PROSITE" id="PS50943">
    <property type="entry name" value="HTH_CROC1"/>
    <property type="match status" value="1"/>
</dbReference>
<dbReference type="Pfam" id="PF01381">
    <property type="entry name" value="HTH_3"/>
    <property type="match status" value="1"/>
</dbReference>
<proteinExistence type="predicted"/>
<dbReference type="CDD" id="cd00093">
    <property type="entry name" value="HTH_XRE"/>
    <property type="match status" value="1"/>
</dbReference>
<dbReference type="Gene3D" id="1.10.260.40">
    <property type="entry name" value="lambda repressor-like DNA-binding domains"/>
    <property type="match status" value="1"/>
</dbReference>
<feature type="domain" description="HTH cro/C1-type" evidence="1">
    <location>
        <begin position="11"/>
        <end position="47"/>
    </location>
</feature>
<evidence type="ECO:0000259" key="1">
    <source>
        <dbReference type="PROSITE" id="PS50943"/>
    </source>
</evidence>
<evidence type="ECO:0000313" key="5">
    <source>
        <dbReference type="EMBL" id="QJI04524.1"/>
    </source>
</evidence>
<dbReference type="AlphaFoldDB" id="A0A6H1Z8D9"/>